<feature type="domain" description="Sugar 3,4-ketoisomerase QdtA cupin" evidence="3">
    <location>
        <begin position="181"/>
        <end position="306"/>
    </location>
</feature>
<dbReference type="GO" id="GO:0016740">
    <property type="term" value="F:transferase activity"/>
    <property type="evidence" value="ECO:0007669"/>
    <property type="project" value="UniProtKB-KW"/>
</dbReference>
<dbReference type="InterPro" id="IPR018357">
    <property type="entry name" value="Hexapep_transf_CS"/>
</dbReference>
<dbReference type="InterPro" id="IPR001451">
    <property type="entry name" value="Hexapep"/>
</dbReference>
<evidence type="ECO:0000313" key="4">
    <source>
        <dbReference type="EMBL" id="PKH37646.1"/>
    </source>
</evidence>
<evidence type="ECO:0000256" key="2">
    <source>
        <dbReference type="ARBA" id="ARBA00022737"/>
    </source>
</evidence>
<dbReference type="InterPro" id="IPR014710">
    <property type="entry name" value="RmlC-like_jellyroll"/>
</dbReference>
<dbReference type="CDD" id="cd20292">
    <property type="entry name" value="cupin_QdtA-like"/>
    <property type="match status" value="1"/>
</dbReference>
<dbReference type="Pfam" id="PF05523">
    <property type="entry name" value="FdtA"/>
    <property type="match status" value="1"/>
</dbReference>
<dbReference type="PROSITE" id="PS00101">
    <property type="entry name" value="HEXAPEP_TRANSFERASES"/>
    <property type="match status" value="1"/>
</dbReference>
<evidence type="ECO:0000313" key="7">
    <source>
        <dbReference type="Proteomes" id="UP000233565"/>
    </source>
</evidence>
<dbReference type="SUPFAM" id="SSF51182">
    <property type="entry name" value="RmlC-like cupins"/>
    <property type="match status" value="1"/>
</dbReference>
<keyword evidence="4" id="KW-0413">Isomerase</keyword>
<evidence type="ECO:0000256" key="1">
    <source>
        <dbReference type="ARBA" id="ARBA00022679"/>
    </source>
</evidence>
<dbReference type="Proteomes" id="UP000233565">
    <property type="component" value="Unassembled WGS sequence"/>
</dbReference>
<proteinExistence type="predicted"/>
<sequence>MSVFVHPSGICESEQVGDGTRVWAFAHVLSGARIGRDCNINDHVFIENDVIVGDRVTVKSGVQLWDGVRLEDDVFVGPNATFTNDPFPRSKEYPESFAETVVGPGASIGGNAVILPGVRIGRRAMVGAGAVVVRDVPAHAIVVGNPARIVGYADSAPSPDPDVVDQPLATTPADDLPGGARLIPVQTAADLRGSLAAVELESGLPFVPRRFFSVFGVPSKEVRGEHAHRVCAQVLVCLQGSVHCIVDDGTHRREVRLDAPDVALHMPPMLWGTQYKYSDDAVLAVFASHSYDPADYIREYEQFLAEAVRGD</sequence>
<dbReference type="Gene3D" id="2.160.10.10">
    <property type="entry name" value="Hexapeptide repeat proteins"/>
    <property type="match status" value="1"/>
</dbReference>
<dbReference type="AlphaFoldDB" id="A0A1I0W2S7"/>
<dbReference type="RefSeq" id="WP_091194136.1">
    <property type="nucleotide sequence ID" value="NZ_FOKC01000001.1"/>
</dbReference>
<keyword evidence="2" id="KW-0677">Repeat</keyword>
<dbReference type="CDD" id="cd03358">
    <property type="entry name" value="LbH_WxcM_N_like"/>
    <property type="match status" value="1"/>
</dbReference>
<dbReference type="EMBL" id="FOKC01000001">
    <property type="protein sequence ID" value="SFA82921.1"/>
    <property type="molecule type" value="Genomic_DNA"/>
</dbReference>
<dbReference type="STRING" id="748909.SAMN05192575_101657"/>
<accession>A0A1I0W2S7</accession>
<dbReference type="SUPFAM" id="SSF51161">
    <property type="entry name" value="Trimeric LpxA-like enzymes"/>
    <property type="match status" value="1"/>
</dbReference>
<dbReference type="Proteomes" id="UP000199113">
    <property type="component" value="Unassembled WGS sequence"/>
</dbReference>
<keyword evidence="1 5" id="KW-0808">Transferase</keyword>
<dbReference type="GO" id="GO:0016853">
    <property type="term" value="F:isomerase activity"/>
    <property type="evidence" value="ECO:0007669"/>
    <property type="project" value="UniProtKB-KW"/>
</dbReference>
<dbReference type="InterPro" id="IPR050179">
    <property type="entry name" value="Trans_hexapeptide_repeat"/>
</dbReference>
<dbReference type="EMBL" id="PJBV01000035">
    <property type="protein sequence ID" value="PKH37646.1"/>
    <property type="molecule type" value="Genomic_DNA"/>
</dbReference>
<gene>
    <name evidence="4" type="ORF">CXG46_19665</name>
    <name evidence="5" type="ORF">SAMN05192575_101657</name>
</gene>
<organism evidence="5 6">
    <name type="scientific">Nocardioides alpinus</name>
    <dbReference type="NCBI Taxonomy" id="748909"/>
    <lineage>
        <taxon>Bacteria</taxon>
        <taxon>Bacillati</taxon>
        <taxon>Actinomycetota</taxon>
        <taxon>Actinomycetes</taxon>
        <taxon>Propionibacteriales</taxon>
        <taxon>Nocardioidaceae</taxon>
        <taxon>Nocardioides</taxon>
    </lineage>
</organism>
<name>A0A1I0W2S7_9ACTN</name>
<dbReference type="PANTHER" id="PTHR43300">
    <property type="entry name" value="ACETYLTRANSFERASE"/>
    <property type="match status" value="1"/>
</dbReference>
<evidence type="ECO:0000313" key="5">
    <source>
        <dbReference type="EMBL" id="SFA82921.1"/>
    </source>
</evidence>
<evidence type="ECO:0000313" key="6">
    <source>
        <dbReference type="Proteomes" id="UP000199113"/>
    </source>
</evidence>
<reference evidence="5" key="1">
    <citation type="submission" date="2016-10" db="EMBL/GenBank/DDBJ databases">
        <authorList>
            <person name="de Groot N.N."/>
        </authorList>
    </citation>
    <scope>NUCLEOTIDE SEQUENCE [LARGE SCALE GENOMIC DNA]</scope>
    <source>
        <strain evidence="5">CGMCC 1.10697</strain>
    </source>
</reference>
<dbReference type="InterPro" id="IPR011051">
    <property type="entry name" value="RmlC_Cupin_sf"/>
</dbReference>
<dbReference type="Gene3D" id="2.60.120.10">
    <property type="entry name" value="Jelly Rolls"/>
    <property type="match status" value="1"/>
</dbReference>
<evidence type="ECO:0000259" key="3">
    <source>
        <dbReference type="Pfam" id="PF05523"/>
    </source>
</evidence>
<dbReference type="PANTHER" id="PTHR43300:SF4">
    <property type="entry name" value="ACYL-[ACYL-CARRIER-PROTEIN]--UDP-N-ACETYLGLUCOSAMINE O-ACYLTRANSFERASE"/>
    <property type="match status" value="1"/>
</dbReference>
<protein>
    <submittedName>
        <fullName evidence="5">Acetyltransferase (Isoleucine patch superfamily)</fullName>
    </submittedName>
    <submittedName>
        <fullName evidence="4">Isomerase</fullName>
    </submittedName>
</protein>
<dbReference type="InterPro" id="IPR008894">
    <property type="entry name" value="QdtA_cupin_dom"/>
</dbReference>
<dbReference type="OrthoDB" id="2643438at2"/>
<dbReference type="InterPro" id="IPR011004">
    <property type="entry name" value="Trimer_LpxA-like_sf"/>
</dbReference>
<reference evidence="4 7" key="2">
    <citation type="submission" date="2017-12" db="EMBL/GenBank/DDBJ databases">
        <title>Pharmacopeia of the Arctic Ocean.</title>
        <authorList>
            <person name="Collins E."/>
            <person name="Ducluzeau A.-L."/>
        </authorList>
    </citation>
    <scope>NUCLEOTIDE SEQUENCE [LARGE SCALE GENOMIC DNA]</scope>
    <source>
        <strain evidence="4 7">DSM 23325</strain>
    </source>
</reference>
<keyword evidence="7" id="KW-1185">Reference proteome</keyword>
<dbReference type="Pfam" id="PF00132">
    <property type="entry name" value="Hexapep"/>
    <property type="match status" value="2"/>
</dbReference>